<comment type="caution">
    <text evidence="1">The sequence shown here is derived from an EMBL/GenBank/DDBJ whole genome shotgun (WGS) entry which is preliminary data.</text>
</comment>
<dbReference type="EMBL" id="JAYMYQ010000008">
    <property type="protein sequence ID" value="KAK7314830.1"/>
    <property type="molecule type" value="Genomic_DNA"/>
</dbReference>
<gene>
    <name evidence="1" type="ORF">VNO77_33358</name>
</gene>
<organism evidence="1 2">
    <name type="scientific">Canavalia gladiata</name>
    <name type="common">Sword bean</name>
    <name type="synonym">Dolichos gladiatus</name>
    <dbReference type="NCBI Taxonomy" id="3824"/>
    <lineage>
        <taxon>Eukaryota</taxon>
        <taxon>Viridiplantae</taxon>
        <taxon>Streptophyta</taxon>
        <taxon>Embryophyta</taxon>
        <taxon>Tracheophyta</taxon>
        <taxon>Spermatophyta</taxon>
        <taxon>Magnoliopsida</taxon>
        <taxon>eudicotyledons</taxon>
        <taxon>Gunneridae</taxon>
        <taxon>Pentapetalae</taxon>
        <taxon>rosids</taxon>
        <taxon>fabids</taxon>
        <taxon>Fabales</taxon>
        <taxon>Fabaceae</taxon>
        <taxon>Papilionoideae</taxon>
        <taxon>50 kb inversion clade</taxon>
        <taxon>NPAAA clade</taxon>
        <taxon>indigoferoid/millettioid clade</taxon>
        <taxon>Phaseoleae</taxon>
        <taxon>Canavalia</taxon>
    </lineage>
</organism>
<dbReference type="Proteomes" id="UP001367508">
    <property type="component" value="Unassembled WGS sequence"/>
</dbReference>
<accession>A0AAN9KBM4</accession>
<reference evidence="1 2" key="1">
    <citation type="submission" date="2024-01" db="EMBL/GenBank/DDBJ databases">
        <title>The genomes of 5 underutilized Papilionoideae crops provide insights into root nodulation and disease resistanc.</title>
        <authorList>
            <person name="Jiang F."/>
        </authorList>
    </citation>
    <scope>NUCLEOTIDE SEQUENCE [LARGE SCALE GENOMIC DNA]</scope>
    <source>
        <strain evidence="1">LVBAO_FW01</strain>
        <tissue evidence="1">Leaves</tissue>
    </source>
</reference>
<protein>
    <submittedName>
        <fullName evidence="1">Uncharacterized protein</fullName>
    </submittedName>
</protein>
<evidence type="ECO:0000313" key="2">
    <source>
        <dbReference type="Proteomes" id="UP001367508"/>
    </source>
</evidence>
<keyword evidence="2" id="KW-1185">Reference proteome</keyword>
<sequence>MHACKISKFQPITHSLRKDTTPQTDAPPYGAAKSCLVNLSQPLEGVGNRHAENNQKFPTKEPKISTGMYVYEALKCPVNSNRYHYNCTNSRYLFDLTGHSNTPHTCTTMEIFDSNRKSMVISNVPDHH</sequence>
<proteinExistence type="predicted"/>
<evidence type="ECO:0000313" key="1">
    <source>
        <dbReference type="EMBL" id="KAK7314830.1"/>
    </source>
</evidence>
<dbReference type="AlphaFoldDB" id="A0AAN9KBM4"/>
<name>A0AAN9KBM4_CANGL</name>